<dbReference type="AlphaFoldDB" id="A0A0G9H8F8"/>
<dbReference type="PATRIC" id="fig|1440763.5.peg.3162"/>
<protein>
    <recommendedName>
        <fullName evidence="1">Lysozyme inhibitor LprI-like N-terminal domain-containing protein</fullName>
    </recommendedName>
</protein>
<accession>A0A0G9H8F8</accession>
<dbReference type="Gene3D" id="1.20.1270.180">
    <property type="match status" value="1"/>
</dbReference>
<feature type="domain" description="Lysozyme inhibitor LprI-like N-terminal" evidence="1">
    <location>
        <begin position="45"/>
        <end position="136"/>
    </location>
</feature>
<reference evidence="3" key="1">
    <citation type="submission" date="2016-09" db="EMBL/GenBank/DDBJ databases">
        <authorList>
            <person name="Lysoe E."/>
        </authorList>
    </citation>
    <scope>NUCLEOTIDE SEQUENCE [LARGE SCALE GENOMIC DNA]</scope>
    <source>
        <strain evidence="3">LJ96T</strain>
    </source>
</reference>
<keyword evidence="3" id="KW-1185">Reference proteome</keyword>
<evidence type="ECO:0000313" key="3">
    <source>
        <dbReference type="Proteomes" id="UP000182987"/>
    </source>
</evidence>
<dbReference type="Proteomes" id="UP000182987">
    <property type="component" value="Chromosome"/>
</dbReference>
<organism evidence="2 3">
    <name type="scientific">Luteibacter rhizovicinus DSM 16549</name>
    <dbReference type="NCBI Taxonomy" id="1440763"/>
    <lineage>
        <taxon>Bacteria</taxon>
        <taxon>Pseudomonadati</taxon>
        <taxon>Pseudomonadota</taxon>
        <taxon>Gammaproteobacteria</taxon>
        <taxon>Lysobacterales</taxon>
        <taxon>Rhodanobacteraceae</taxon>
        <taxon>Luteibacter</taxon>
    </lineage>
</organism>
<dbReference type="OrthoDB" id="8926506at2"/>
<proteinExistence type="predicted"/>
<dbReference type="EMBL" id="CP017480">
    <property type="protein sequence ID" value="APG04274.1"/>
    <property type="molecule type" value="Genomic_DNA"/>
</dbReference>
<name>A0A0G9H8F8_9GAMM</name>
<dbReference type="InterPro" id="IPR009739">
    <property type="entry name" value="LprI-like_N"/>
</dbReference>
<evidence type="ECO:0000313" key="2">
    <source>
        <dbReference type="EMBL" id="APG04274.1"/>
    </source>
</evidence>
<gene>
    <name evidence="2" type="ORF">BJI69_10455</name>
</gene>
<dbReference type="STRING" id="1440763.BJI69_10455"/>
<dbReference type="RefSeq" id="WP_046968615.1">
    <property type="nucleotide sequence ID" value="NZ_CP017480.1"/>
</dbReference>
<dbReference type="KEGG" id="lrz:BJI69_10455"/>
<dbReference type="Pfam" id="PF07007">
    <property type="entry name" value="LprI"/>
    <property type="match status" value="1"/>
</dbReference>
<evidence type="ECO:0000259" key="1">
    <source>
        <dbReference type="Pfam" id="PF07007"/>
    </source>
</evidence>
<sequence length="147" mass="15847">MRTVHTLAITLALLVTGSSAFAADSTSQVIKRQAPKGITATFYTCVDKAGSDATAQGACLATEKKTQDTRLNTTYKALTAKLTGNAKANLLTSERAWLEFHNRNGDFEAALYGDEPVADLQVTQNEIFSIAERADALDKYLTIANDQ</sequence>